<evidence type="ECO:0000313" key="3">
    <source>
        <dbReference type="EMBL" id="TEA21063.1"/>
    </source>
</evidence>
<feature type="chain" id="PRO_5021011779" evidence="2">
    <location>
        <begin position="40"/>
        <end position="355"/>
    </location>
</feature>
<dbReference type="Proteomes" id="UP000295604">
    <property type="component" value="Unassembled WGS sequence"/>
</dbReference>
<evidence type="ECO:0000313" key="4">
    <source>
        <dbReference type="Proteomes" id="UP000295604"/>
    </source>
</evidence>
<proteinExistence type="predicted"/>
<sequence>MSTSSNNGSFFGLLGPPRLSLMCLLLQVLVISTLPTTTATTTPPPPVSLDADDGLTRRAEPYPEFPSHYQGRVEKGRYLLDLMSVDNAGAAQRNGGASVVSPFQNFKDLTRWGWSRHILRYPYTDSRPGSLQAPFYEDFLDDAFQDPDHPVLKRQMLVVAYWHDQWFFGKDSLEKVMPSFGHYDNVAAPISGAFVFDQNWSPRYQQKKYKKGNVPELDHLSDIAFFEWVEACQDRGFNPKELKLMFRSHITYVPTLKVLQKALRDKGLKKYPFWKKRAVFKTDTPEAAAILGSTHGAGAAWMLIQHKDALGVKKITDIAVWAYKKKPSLFSRGGCSFDEDPDDCIVNIRFIVEDA</sequence>
<feature type="region of interest" description="Disordered" evidence="1">
    <location>
        <begin position="36"/>
        <end position="66"/>
    </location>
</feature>
<gene>
    <name evidence="3" type="ORF">C8034_v002550</name>
</gene>
<accession>A0A4R8TQZ6</accession>
<evidence type="ECO:0000256" key="1">
    <source>
        <dbReference type="SAM" id="MobiDB-lite"/>
    </source>
</evidence>
<organism evidence="3 4">
    <name type="scientific">Colletotrichum sidae</name>
    <dbReference type="NCBI Taxonomy" id="1347389"/>
    <lineage>
        <taxon>Eukaryota</taxon>
        <taxon>Fungi</taxon>
        <taxon>Dikarya</taxon>
        <taxon>Ascomycota</taxon>
        <taxon>Pezizomycotina</taxon>
        <taxon>Sordariomycetes</taxon>
        <taxon>Hypocreomycetidae</taxon>
        <taxon>Glomerellales</taxon>
        <taxon>Glomerellaceae</taxon>
        <taxon>Colletotrichum</taxon>
        <taxon>Colletotrichum orbiculare species complex</taxon>
    </lineage>
</organism>
<evidence type="ECO:0000256" key="2">
    <source>
        <dbReference type="SAM" id="SignalP"/>
    </source>
</evidence>
<feature type="signal peptide" evidence="2">
    <location>
        <begin position="1"/>
        <end position="39"/>
    </location>
</feature>
<dbReference type="AlphaFoldDB" id="A0A4R8TQZ6"/>
<reference evidence="3 4" key="1">
    <citation type="submission" date="2018-11" db="EMBL/GenBank/DDBJ databases">
        <title>Genome sequence and assembly of Colletotrichum sidae.</title>
        <authorList>
            <person name="Gan P."/>
            <person name="Shirasu K."/>
        </authorList>
    </citation>
    <scope>NUCLEOTIDE SEQUENCE [LARGE SCALE GENOMIC DNA]</scope>
    <source>
        <strain evidence="3 4">CBS 518.97</strain>
    </source>
</reference>
<keyword evidence="2" id="KW-0732">Signal</keyword>
<keyword evidence="4" id="KW-1185">Reference proteome</keyword>
<protein>
    <submittedName>
        <fullName evidence="3">Uncharacterized protein</fullName>
    </submittedName>
</protein>
<dbReference type="EMBL" id="QAPF01000023">
    <property type="protein sequence ID" value="TEA21063.1"/>
    <property type="molecule type" value="Genomic_DNA"/>
</dbReference>
<comment type="caution">
    <text evidence="3">The sequence shown here is derived from an EMBL/GenBank/DDBJ whole genome shotgun (WGS) entry which is preliminary data.</text>
</comment>
<name>A0A4R8TQZ6_9PEZI</name>